<gene>
    <name evidence="2" type="ORF">Fmac_013473</name>
</gene>
<dbReference type="InterPro" id="IPR006527">
    <property type="entry name" value="F-box-assoc_dom_typ1"/>
</dbReference>
<feature type="domain" description="F-box" evidence="1">
    <location>
        <begin position="5"/>
        <end position="55"/>
    </location>
</feature>
<evidence type="ECO:0000313" key="3">
    <source>
        <dbReference type="Proteomes" id="UP001603857"/>
    </source>
</evidence>
<accession>A0ABD1MT88</accession>
<keyword evidence="3" id="KW-1185">Reference proteome</keyword>
<comment type="caution">
    <text evidence="2">The sequence shown here is derived from an EMBL/GenBank/DDBJ whole genome shotgun (WGS) entry which is preliminary data.</text>
</comment>
<proteinExistence type="predicted"/>
<dbReference type="Proteomes" id="UP001603857">
    <property type="component" value="Unassembled WGS sequence"/>
</dbReference>
<name>A0ABD1MT88_9FABA</name>
<dbReference type="SUPFAM" id="SSF81383">
    <property type="entry name" value="F-box domain"/>
    <property type="match status" value="1"/>
</dbReference>
<dbReference type="InterPro" id="IPR050796">
    <property type="entry name" value="SCF_F-box_component"/>
</dbReference>
<dbReference type="InterPro" id="IPR036047">
    <property type="entry name" value="F-box-like_dom_sf"/>
</dbReference>
<evidence type="ECO:0000313" key="2">
    <source>
        <dbReference type="EMBL" id="KAL2339027.1"/>
    </source>
</evidence>
<dbReference type="CDD" id="cd22157">
    <property type="entry name" value="F-box_AtFBW1-like"/>
    <property type="match status" value="1"/>
</dbReference>
<organism evidence="2 3">
    <name type="scientific">Flemingia macrophylla</name>
    <dbReference type="NCBI Taxonomy" id="520843"/>
    <lineage>
        <taxon>Eukaryota</taxon>
        <taxon>Viridiplantae</taxon>
        <taxon>Streptophyta</taxon>
        <taxon>Embryophyta</taxon>
        <taxon>Tracheophyta</taxon>
        <taxon>Spermatophyta</taxon>
        <taxon>Magnoliopsida</taxon>
        <taxon>eudicotyledons</taxon>
        <taxon>Gunneridae</taxon>
        <taxon>Pentapetalae</taxon>
        <taxon>rosids</taxon>
        <taxon>fabids</taxon>
        <taxon>Fabales</taxon>
        <taxon>Fabaceae</taxon>
        <taxon>Papilionoideae</taxon>
        <taxon>50 kb inversion clade</taxon>
        <taxon>NPAAA clade</taxon>
        <taxon>indigoferoid/millettioid clade</taxon>
        <taxon>Phaseoleae</taxon>
        <taxon>Flemingia</taxon>
    </lineage>
</organism>
<dbReference type="Pfam" id="PF07734">
    <property type="entry name" value="FBA_1"/>
    <property type="match status" value="1"/>
</dbReference>
<dbReference type="PANTHER" id="PTHR31672">
    <property type="entry name" value="BNACNNG10540D PROTEIN"/>
    <property type="match status" value="1"/>
</dbReference>
<protein>
    <recommendedName>
        <fullName evidence="1">F-box domain-containing protein</fullName>
    </recommendedName>
</protein>
<evidence type="ECO:0000259" key="1">
    <source>
        <dbReference type="PROSITE" id="PS50181"/>
    </source>
</evidence>
<dbReference type="Pfam" id="PF12937">
    <property type="entry name" value="F-box-like"/>
    <property type="match status" value="1"/>
</dbReference>
<dbReference type="PROSITE" id="PS50181">
    <property type="entry name" value="FBOX"/>
    <property type="match status" value="1"/>
</dbReference>
<dbReference type="InterPro" id="IPR017451">
    <property type="entry name" value="F-box-assoc_interact_dom"/>
</dbReference>
<dbReference type="InterPro" id="IPR001810">
    <property type="entry name" value="F-box_dom"/>
</dbReference>
<dbReference type="SMART" id="SM00256">
    <property type="entry name" value="FBOX"/>
    <property type="match status" value="1"/>
</dbReference>
<dbReference type="AlphaFoldDB" id="A0ABD1MT88"/>
<reference evidence="2 3" key="1">
    <citation type="submission" date="2024-08" db="EMBL/GenBank/DDBJ databases">
        <title>Insights into the chromosomal genome structure of Flemingia macrophylla.</title>
        <authorList>
            <person name="Ding Y."/>
            <person name="Zhao Y."/>
            <person name="Bi W."/>
            <person name="Wu M."/>
            <person name="Zhao G."/>
            <person name="Gong Y."/>
            <person name="Li W."/>
            <person name="Zhang P."/>
        </authorList>
    </citation>
    <scope>NUCLEOTIDE SEQUENCE [LARGE SCALE GENOMIC DNA]</scope>
    <source>
        <strain evidence="2">DYQJB</strain>
        <tissue evidence="2">Leaf</tissue>
    </source>
</reference>
<sequence length="364" mass="41581">MKRDKIRALCLPTELIIQILLRLPVKSLVRCKCVSKFWFSLISDPHSAKSHFELVPTRTQRLLLQQDLVPVFRSIDLNASLHDDSASFEINLNFSYPHIIGSCRGLALSNSFRTLLVWNPCTGFRKQFSASPLESRLDDLFFTFLYGFGYDSSTDDYLVVQASRDPSSRSARVEVFSLRDDAWKEIEGIHYINSIDLPRYGSLLNGAIHWLAFREDVWMNVIVAFDLMERSFSEIPLPAVDLEEFQSFDFELRVLGDSLCLCISHLGFGWPAGIWVMKEYKVQSSWTFQTIDIPVDTYPNKSFYAICSTKCGDIVGTDGSSGLVKFNNEGQLLEYRSYADDDRRYESEVVVYTESLLSPPSNND</sequence>
<dbReference type="PANTHER" id="PTHR31672:SF13">
    <property type="entry name" value="F-BOX PROTEIN CPR30-LIKE"/>
    <property type="match status" value="1"/>
</dbReference>
<dbReference type="EMBL" id="JBGMDY010000004">
    <property type="protein sequence ID" value="KAL2339027.1"/>
    <property type="molecule type" value="Genomic_DNA"/>
</dbReference>
<dbReference type="NCBIfam" id="TIGR01640">
    <property type="entry name" value="F_box_assoc_1"/>
    <property type="match status" value="1"/>
</dbReference>
<dbReference type="Gene3D" id="1.20.1280.50">
    <property type="match status" value="1"/>
</dbReference>